<proteinExistence type="predicted"/>
<dbReference type="HOGENOM" id="CLU_2555338_0_0_6"/>
<protein>
    <submittedName>
        <fullName evidence="1">Uncharacterized protein</fullName>
    </submittedName>
</protein>
<gene>
    <name evidence="1" type="ordered locus">PBPRB1004</name>
</gene>
<organism evidence="1 2">
    <name type="scientific">Photobacterium profundum (strain SS9)</name>
    <dbReference type="NCBI Taxonomy" id="298386"/>
    <lineage>
        <taxon>Bacteria</taxon>
        <taxon>Pseudomonadati</taxon>
        <taxon>Pseudomonadota</taxon>
        <taxon>Gammaproteobacteria</taxon>
        <taxon>Vibrionales</taxon>
        <taxon>Vibrionaceae</taxon>
        <taxon>Photobacterium</taxon>
    </lineage>
</organism>
<accession>Q6LIK4</accession>
<dbReference type="Proteomes" id="UP000000593">
    <property type="component" value="Chromosome 2"/>
</dbReference>
<evidence type="ECO:0000313" key="1">
    <source>
        <dbReference type="EMBL" id="CAG22876.1"/>
    </source>
</evidence>
<keyword evidence="2" id="KW-1185">Reference proteome</keyword>
<dbReference type="AlphaFoldDB" id="Q6LIK4"/>
<dbReference type="KEGG" id="ppr:PBPRB1004"/>
<reference evidence="2" key="1">
    <citation type="journal article" date="2005" name="Science">
        <title>Life at depth: Photobacterium profundum genome sequence and expression analysis.</title>
        <authorList>
            <person name="Vezzi A."/>
            <person name="Campanaro S."/>
            <person name="D'Angelo M."/>
            <person name="Simonato F."/>
            <person name="Vitulo N."/>
            <person name="Lauro F.M."/>
            <person name="Cestaro A."/>
            <person name="Malacrida G."/>
            <person name="Simionati B."/>
            <person name="Cannata N."/>
            <person name="Romualdi C."/>
            <person name="Bartlett D.H."/>
            <person name="Valle G."/>
        </authorList>
    </citation>
    <scope>NUCLEOTIDE SEQUENCE [LARGE SCALE GENOMIC DNA]</scope>
    <source>
        <strain evidence="2">ATCC BAA-1253 / SS9</strain>
    </source>
</reference>
<name>Q6LIK4_PHOPR</name>
<sequence>MMLSSECLFEYLTTLKVEGYRNMNADFVKLCNLLCRFSCFVAVIAQFSHDEFKCSYECSILHAYSYTQVTSRCSFQREFVVL</sequence>
<dbReference type="STRING" id="298386.PBPRB1004"/>
<evidence type="ECO:0000313" key="2">
    <source>
        <dbReference type="Proteomes" id="UP000000593"/>
    </source>
</evidence>
<dbReference type="EMBL" id="CR378678">
    <property type="protein sequence ID" value="CAG22876.1"/>
    <property type="molecule type" value="Genomic_DNA"/>
</dbReference>